<gene>
    <name evidence="2" type="ORF">LTR09_011780</name>
</gene>
<dbReference type="Pfam" id="PF14681">
    <property type="entry name" value="UPRTase"/>
    <property type="match status" value="1"/>
</dbReference>
<dbReference type="PANTHER" id="PTHR43344:SF20">
    <property type="entry name" value="URACIL PHOSPHORIBOSYLTRANSFERASE"/>
    <property type="match status" value="1"/>
</dbReference>
<feature type="domain" description="Phosphoribosyltransferase" evidence="1">
    <location>
        <begin position="671"/>
        <end position="868"/>
    </location>
</feature>
<dbReference type="Proteomes" id="UP001271007">
    <property type="component" value="Unassembled WGS sequence"/>
</dbReference>
<sequence>MGTWSSISDRWEAKLRLGGDYVNSEVVEISGKDTICEMLSERLPNITFGSLTVLADLETVRSEWTLIPVHSVDSHNNGRFSVVLDDVVASEEQASGERRTGRFQHRIGEVEIVRSLATAADSATAQELGYMRARVEGFLQSNATLCMDAEPVGKLSTGLFSLGHHNLTSYETFTSRELEDFTICLIQGVSDTTTTLSNVDTHHREMDLRTEHRPKIVGLYGLPGSGKSTLLRLLADMPEHHEWLFFEGSKKIAEHCPGGLSSFENLSVAGKATCREKAIQSIERESIEKGRSAVVAGHFMFWNHESECDREEVWTSIDARTFTHIIYLDTPVADIERQRSEDTQRSDRGTMPAARLEAWKAAEKQRLHTVCYEHEILLSLVETTRSSFPATVSKLLRNFEEHNEAYNHTSLMKTLDELIVTHYDKAETLLLVDADKTLAPLDSGHLFWNRSRDDEDPLEHLFCSLGYSYHSFRQAMLLYKGLEETTFNRRCAEVAEKIEIHSEFLQLLHLGARDQTLGIMVVTCGLKDVWSAVLQRDGLCGTIPVIGSGRLDDQVVVTPTEKRELVARLQKKGFHVWAFGDSPLDLPMLQQADEAIVVVAEDLIRSSSMDRVLRDAIIQHGLRARQILLPREQGITPRLSVDELPVVDFDGLVAKEIHQTIRGHLELVQATDTTMSRLLATDMRDARISGHALRKVHIQAGWLLAIEYVSQIIGLETVILPHVSGGETTGYRLKHEKRTSIVACMRGGEAMALGVSKAFPLARFFHISEDTELESHHLHGQSCVIVVDSVINEGTTIVGFVKRIRALNRSIRIVVVAGVAQAASVANDGPIAQCLDRRGNLTIAVLRVSQNKYTGSGSTDTGNRLFNTVYQEKEGRLMLLRSIS</sequence>
<keyword evidence="3" id="KW-1185">Reference proteome</keyword>
<dbReference type="Pfam" id="PF13207">
    <property type="entry name" value="AAA_17"/>
    <property type="match status" value="1"/>
</dbReference>
<dbReference type="GO" id="GO:0036424">
    <property type="term" value="F:L-phosphoserine phosphatase activity"/>
    <property type="evidence" value="ECO:0007669"/>
    <property type="project" value="TreeGrafter"/>
</dbReference>
<dbReference type="SUPFAM" id="SSF53271">
    <property type="entry name" value="PRTase-like"/>
    <property type="match status" value="1"/>
</dbReference>
<dbReference type="InterPro" id="IPR050582">
    <property type="entry name" value="HAD-like_SerB"/>
</dbReference>
<dbReference type="GO" id="GO:0005737">
    <property type="term" value="C:cytoplasm"/>
    <property type="evidence" value="ECO:0007669"/>
    <property type="project" value="TreeGrafter"/>
</dbReference>
<protein>
    <recommendedName>
        <fullName evidence="1">Phosphoribosyltransferase domain-containing protein</fullName>
    </recommendedName>
</protein>
<evidence type="ECO:0000313" key="3">
    <source>
        <dbReference type="Proteomes" id="UP001271007"/>
    </source>
</evidence>
<dbReference type="InterPro" id="IPR023214">
    <property type="entry name" value="HAD_sf"/>
</dbReference>
<dbReference type="SUPFAM" id="SSF52540">
    <property type="entry name" value="P-loop containing nucleoside triphosphate hydrolases"/>
    <property type="match status" value="1"/>
</dbReference>
<dbReference type="Gene3D" id="3.40.50.300">
    <property type="entry name" value="P-loop containing nucleotide triphosphate hydrolases"/>
    <property type="match status" value="1"/>
</dbReference>
<dbReference type="AlphaFoldDB" id="A0AAJ0G4T4"/>
<dbReference type="EMBL" id="JAWDJX010000081">
    <property type="protein sequence ID" value="KAK3046755.1"/>
    <property type="molecule type" value="Genomic_DNA"/>
</dbReference>
<dbReference type="InterPro" id="IPR000836">
    <property type="entry name" value="PRTase_dom"/>
</dbReference>
<dbReference type="GO" id="GO:0000287">
    <property type="term" value="F:magnesium ion binding"/>
    <property type="evidence" value="ECO:0007669"/>
    <property type="project" value="TreeGrafter"/>
</dbReference>
<dbReference type="PANTHER" id="PTHR43344">
    <property type="entry name" value="PHOSPHOSERINE PHOSPHATASE"/>
    <property type="match status" value="1"/>
</dbReference>
<dbReference type="InterPro" id="IPR029057">
    <property type="entry name" value="PRTase-like"/>
</dbReference>
<dbReference type="InterPro" id="IPR027417">
    <property type="entry name" value="P-loop_NTPase"/>
</dbReference>
<dbReference type="Gene3D" id="3.40.50.2020">
    <property type="match status" value="1"/>
</dbReference>
<dbReference type="InterPro" id="IPR036412">
    <property type="entry name" value="HAD-like_sf"/>
</dbReference>
<dbReference type="SUPFAM" id="SSF56784">
    <property type="entry name" value="HAD-like"/>
    <property type="match status" value="1"/>
</dbReference>
<proteinExistence type="predicted"/>
<evidence type="ECO:0000313" key="2">
    <source>
        <dbReference type="EMBL" id="KAK3046755.1"/>
    </source>
</evidence>
<dbReference type="Gene3D" id="3.40.50.1000">
    <property type="entry name" value="HAD superfamily/HAD-like"/>
    <property type="match status" value="1"/>
</dbReference>
<dbReference type="GO" id="GO:0006564">
    <property type="term" value="P:L-serine biosynthetic process"/>
    <property type="evidence" value="ECO:0007669"/>
    <property type="project" value="TreeGrafter"/>
</dbReference>
<dbReference type="Gene3D" id="2.40.320.10">
    <property type="entry name" value="Hypothetical Protein Pfu-838710-001"/>
    <property type="match status" value="1"/>
</dbReference>
<organism evidence="2 3">
    <name type="scientific">Extremus antarcticus</name>
    <dbReference type="NCBI Taxonomy" id="702011"/>
    <lineage>
        <taxon>Eukaryota</taxon>
        <taxon>Fungi</taxon>
        <taxon>Dikarya</taxon>
        <taxon>Ascomycota</taxon>
        <taxon>Pezizomycotina</taxon>
        <taxon>Dothideomycetes</taxon>
        <taxon>Dothideomycetidae</taxon>
        <taxon>Mycosphaerellales</taxon>
        <taxon>Extremaceae</taxon>
        <taxon>Extremus</taxon>
    </lineage>
</organism>
<comment type="caution">
    <text evidence="2">The sequence shown here is derived from an EMBL/GenBank/DDBJ whole genome shotgun (WGS) entry which is preliminary data.</text>
</comment>
<dbReference type="Pfam" id="PF12710">
    <property type="entry name" value="HAD"/>
    <property type="match status" value="1"/>
</dbReference>
<accession>A0AAJ0G4T4</accession>
<reference evidence="2" key="1">
    <citation type="submission" date="2023-04" db="EMBL/GenBank/DDBJ databases">
        <title>Black Yeasts Isolated from many extreme environments.</title>
        <authorList>
            <person name="Coleine C."/>
            <person name="Stajich J.E."/>
            <person name="Selbmann L."/>
        </authorList>
    </citation>
    <scope>NUCLEOTIDE SEQUENCE</scope>
    <source>
        <strain evidence="2">CCFEE 5312</strain>
    </source>
</reference>
<evidence type="ECO:0000259" key="1">
    <source>
        <dbReference type="Pfam" id="PF14681"/>
    </source>
</evidence>
<name>A0AAJ0G4T4_9PEZI</name>